<sequence>MVNFDENDLIYEDYVDTTTKGDDPDYIGIQDRIKVNKKELYEVVWFCDAYVKNNDVPKTKSSFRKVEKLIRLDEASDIVLRTELNKFVLKYWDSNKV</sequence>
<organism evidence="1 2">
    <name type="scientific">Flavobacterium soyae</name>
    <dbReference type="NCBI Taxonomy" id="2903098"/>
    <lineage>
        <taxon>Bacteria</taxon>
        <taxon>Pseudomonadati</taxon>
        <taxon>Bacteroidota</taxon>
        <taxon>Flavobacteriia</taxon>
        <taxon>Flavobacteriales</taxon>
        <taxon>Flavobacteriaceae</taxon>
        <taxon>Flavobacterium</taxon>
    </lineage>
</organism>
<dbReference type="RefSeq" id="WP_406843384.1">
    <property type="nucleotide sequence ID" value="NZ_CP150845.1"/>
</dbReference>
<accession>A0ABZ2UAI4</accession>
<dbReference type="EMBL" id="CP150845">
    <property type="protein sequence ID" value="WYZ18474.1"/>
    <property type="molecule type" value="Genomic_DNA"/>
</dbReference>
<dbReference type="Proteomes" id="UP001623852">
    <property type="component" value="Chromosome"/>
</dbReference>
<evidence type="ECO:0000313" key="2">
    <source>
        <dbReference type="Proteomes" id="UP001623852"/>
    </source>
</evidence>
<keyword evidence="2" id="KW-1185">Reference proteome</keyword>
<protein>
    <submittedName>
        <fullName evidence="1">Uncharacterized protein</fullName>
    </submittedName>
</protein>
<name>A0ABZ2UAI4_9FLAO</name>
<gene>
    <name evidence="1" type="ORF">AABD74_15020</name>
</gene>
<evidence type="ECO:0000313" key="1">
    <source>
        <dbReference type="EMBL" id="WYZ18474.1"/>
    </source>
</evidence>
<proteinExistence type="predicted"/>
<reference evidence="1 2" key="1">
    <citation type="submission" date="2024-03" db="EMBL/GenBank/DDBJ databases">
        <title>Flavobacterium soyae.</title>
        <authorList>
            <person name="Zheng W."/>
        </authorList>
    </citation>
    <scope>NUCLEOTIDE SEQUENCE [LARGE SCALE GENOMIC DNA]</scope>
    <source>
        <strain evidence="1 2">55</strain>
    </source>
</reference>